<evidence type="ECO:0000256" key="3">
    <source>
        <dbReference type="ARBA" id="ARBA00012438"/>
    </source>
</evidence>
<dbReference type="InterPro" id="IPR003594">
    <property type="entry name" value="HATPase_dom"/>
</dbReference>
<name>A0A1I2B2I5_9BURK</name>
<dbReference type="PROSITE" id="PS50113">
    <property type="entry name" value="PAC"/>
    <property type="match status" value="1"/>
</dbReference>
<dbReference type="OrthoDB" id="1931120at2"/>
<dbReference type="STRING" id="1177982.SAMN04489711_102373"/>
<dbReference type="PROSITE" id="PS50109">
    <property type="entry name" value="HIS_KIN"/>
    <property type="match status" value="1"/>
</dbReference>
<accession>A0A1I2B2I5</accession>
<keyword evidence="9" id="KW-0418">Kinase</keyword>
<dbReference type="InterPro" id="IPR036890">
    <property type="entry name" value="HATPase_C_sf"/>
</dbReference>
<dbReference type="InterPro" id="IPR004358">
    <property type="entry name" value="Sig_transdc_His_kin-like_C"/>
</dbReference>
<evidence type="ECO:0000256" key="12">
    <source>
        <dbReference type="ARBA" id="ARBA00023012"/>
    </source>
</evidence>
<evidence type="ECO:0000256" key="1">
    <source>
        <dbReference type="ARBA" id="ARBA00000085"/>
    </source>
</evidence>
<dbReference type="AlphaFoldDB" id="A0A1I2B2I5"/>
<evidence type="ECO:0000313" key="18">
    <source>
        <dbReference type="Proteomes" id="UP000199119"/>
    </source>
</evidence>
<evidence type="ECO:0000256" key="2">
    <source>
        <dbReference type="ARBA" id="ARBA00004651"/>
    </source>
</evidence>
<keyword evidence="10" id="KW-0067">ATP-binding</keyword>
<evidence type="ECO:0000256" key="7">
    <source>
        <dbReference type="ARBA" id="ARBA00022692"/>
    </source>
</evidence>
<dbReference type="Gene3D" id="3.30.565.10">
    <property type="entry name" value="Histidine kinase-like ATPase, C-terminal domain"/>
    <property type="match status" value="1"/>
</dbReference>
<evidence type="ECO:0000256" key="6">
    <source>
        <dbReference type="ARBA" id="ARBA00022679"/>
    </source>
</evidence>
<evidence type="ECO:0000256" key="9">
    <source>
        <dbReference type="ARBA" id="ARBA00022777"/>
    </source>
</evidence>
<dbReference type="CDD" id="cd00130">
    <property type="entry name" value="PAS"/>
    <property type="match status" value="1"/>
</dbReference>
<dbReference type="PANTHER" id="PTHR43065:SF10">
    <property type="entry name" value="PEROXIDE STRESS-ACTIVATED HISTIDINE KINASE MAK3"/>
    <property type="match status" value="1"/>
</dbReference>
<dbReference type="InterPro" id="IPR003661">
    <property type="entry name" value="HisK_dim/P_dom"/>
</dbReference>
<evidence type="ECO:0000256" key="8">
    <source>
        <dbReference type="ARBA" id="ARBA00022741"/>
    </source>
</evidence>
<gene>
    <name evidence="17" type="ORF">SAMN04489711_102373</name>
</gene>
<evidence type="ECO:0000256" key="5">
    <source>
        <dbReference type="ARBA" id="ARBA00022553"/>
    </source>
</evidence>
<evidence type="ECO:0000259" key="14">
    <source>
        <dbReference type="PROSITE" id="PS50109"/>
    </source>
</evidence>
<dbReference type="EC" id="2.7.13.3" evidence="3"/>
<dbReference type="PROSITE" id="PS50112">
    <property type="entry name" value="PAS"/>
    <property type="match status" value="1"/>
</dbReference>
<dbReference type="SMART" id="SM00388">
    <property type="entry name" value="HisKA"/>
    <property type="match status" value="1"/>
</dbReference>
<dbReference type="InterPro" id="IPR000014">
    <property type="entry name" value="PAS"/>
</dbReference>
<dbReference type="InterPro" id="IPR029151">
    <property type="entry name" value="Sensor-like_sf"/>
</dbReference>
<keyword evidence="8" id="KW-0547">Nucleotide-binding</keyword>
<keyword evidence="18" id="KW-1185">Reference proteome</keyword>
<keyword evidence="5" id="KW-0597">Phosphoprotein</keyword>
<dbReference type="SUPFAM" id="SSF55874">
    <property type="entry name" value="ATPase domain of HSP90 chaperone/DNA topoisomerase II/histidine kinase"/>
    <property type="match status" value="1"/>
</dbReference>
<dbReference type="Gene3D" id="3.30.450.20">
    <property type="entry name" value="PAS domain"/>
    <property type="match status" value="3"/>
</dbReference>
<keyword evidence="4" id="KW-1003">Cell membrane</keyword>
<evidence type="ECO:0000313" key="17">
    <source>
        <dbReference type="EMBL" id="SFE50249.1"/>
    </source>
</evidence>
<sequence>MFRLPPAWARLAAAPLRALRTPSPDTPGAAHGLRRAAAWAALLACALMLIGLAAQWAERREARMQADTIRRAMEVHALGLRDAAGKYRYLPFTAGLHPDLRAALAHPRDARALARANRYIAQVNREAGSDALYLIGPDGMTLAASNWDTPQSFVGESYANRPYFAEARDGQNGMFYGVGQTTGEPGLFLSAPVRAEGSGAVLGVVAVKLSLQPQQQAWAFVRAPIALSDASGVVFLSSVPEWLYRTTRALQPAERERIRREQQYGARGDLAAVPWRVERDAGQPGYYLLHTRIGGRPQRLLAVDEALPDLGWTLTVTADDTEVAQAGQRAWMLGLLVAAVLLLGGLYWRLRERRFAEQRDARQDLERRVRERTQALDEAHAFRKAMEDSLLVGMRARDAEGRITYVNPAFCAMTGHAAEDLLGRLPPYPYWHPDDVPQHWQRYEAMIRGEPARTGFESRLRHRDGHEVITMVYTAPLVRADGTHAGWMSSVVDITEQKRAEQRQRQNDEQLQHAQRLASLGEMASTLAHELNQPLMALSSFASAAKAFAQQGNQALLASSLDETMAQAQRSAEIVRRIRGFVRQHTPGTEDCAVPALIANALALLRGEMRQRQARAVVQAPAGLPPARGDRVLLEQVLLNLVSNSLQAMEAKPPEERVVEIDAQVQDGRMHIRVADRGAGIDAALTERVFAPFFTTKPAGLGLGLNICRTIVEAHRGRLGFAARPGGGTVFTLELEIASP</sequence>
<dbReference type="GO" id="GO:0005886">
    <property type="term" value="C:plasma membrane"/>
    <property type="evidence" value="ECO:0007669"/>
    <property type="project" value="UniProtKB-SubCell"/>
</dbReference>
<keyword evidence="7 13" id="KW-0812">Transmembrane</keyword>
<dbReference type="SUPFAM" id="SSF55785">
    <property type="entry name" value="PYP-like sensor domain (PAS domain)"/>
    <property type="match status" value="1"/>
</dbReference>
<dbReference type="InterPro" id="IPR035965">
    <property type="entry name" value="PAS-like_dom_sf"/>
</dbReference>
<dbReference type="Pfam" id="PF02518">
    <property type="entry name" value="HATPase_c"/>
    <property type="match status" value="1"/>
</dbReference>
<proteinExistence type="predicted"/>
<dbReference type="GO" id="GO:0005524">
    <property type="term" value="F:ATP binding"/>
    <property type="evidence" value="ECO:0007669"/>
    <property type="project" value="UniProtKB-KW"/>
</dbReference>
<feature type="transmembrane region" description="Helical" evidence="13">
    <location>
        <begin position="330"/>
        <end position="350"/>
    </location>
</feature>
<evidence type="ECO:0000259" key="15">
    <source>
        <dbReference type="PROSITE" id="PS50112"/>
    </source>
</evidence>
<evidence type="ECO:0000256" key="11">
    <source>
        <dbReference type="ARBA" id="ARBA00022989"/>
    </source>
</evidence>
<comment type="subcellular location">
    <subcellularLocation>
        <location evidence="2">Cell membrane</location>
        <topology evidence="2">Multi-pass membrane protein</topology>
    </subcellularLocation>
</comment>
<dbReference type="Pfam" id="PF00512">
    <property type="entry name" value="HisKA"/>
    <property type="match status" value="1"/>
</dbReference>
<keyword evidence="6" id="KW-0808">Transferase</keyword>
<feature type="domain" description="Histidine kinase" evidence="14">
    <location>
        <begin position="526"/>
        <end position="739"/>
    </location>
</feature>
<evidence type="ECO:0000256" key="10">
    <source>
        <dbReference type="ARBA" id="ARBA00022840"/>
    </source>
</evidence>
<dbReference type="InterPro" id="IPR036097">
    <property type="entry name" value="HisK_dim/P_sf"/>
</dbReference>
<dbReference type="GO" id="GO:0006355">
    <property type="term" value="P:regulation of DNA-templated transcription"/>
    <property type="evidence" value="ECO:0007669"/>
    <property type="project" value="InterPro"/>
</dbReference>
<comment type="catalytic activity">
    <reaction evidence="1">
        <text>ATP + protein L-histidine = ADP + protein N-phospho-L-histidine.</text>
        <dbReference type="EC" id="2.7.13.3"/>
    </reaction>
</comment>
<dbReference type="Gene3D" id="1.10.287.130">
    <property type="match status" value="1"/>
</dbReference>
<reference evidence="18" key="1">
    <citation type="submission" date="2016-10" db="EMBL/GenBank/DDBJ databases">
        <authorList>
            <person name="Varghese N."/>
            <person name="Submissions S."/>
        </authorList>
    </citation>
    <scope>NUCLEOTIDE SEQUENCE [LARGE SCALE GENOMIC DNA]</scope>
    <source>
        <strain evidence="18">DSM 27981</strain>
    </source>
</reference>
<dbReference type="Proteomes" id="UP000199119">
    <property type="component" value="Unassembled WGS sequence"/>
</dbReference>
<organism evidence="17 18">
    <name type="scientific">Paracidovorax wautersii</name>
    <dbReference type="NCBI Taxonomy" id="1177982"/>
    <lineage>
        <taxon>Bacteria</taxon>
        <taxon>Pseudomonadati</taxon>
        <taxon>Pseudomonadota</taxon>
        <taxon>Betaproteobacteria</taxon>
        <taxon>Burkholderiales</taxon>
        <taxon>Comamonadaceae</taxon>
        <taxon>Paracidovorax</taxon>
    </lineage>
</organism>
<keyword evidence="13" id="KW-0472">Membrane</keyword>
<feature type="domain" description="PAS" evidence="15">
    <location>
        <begin position="378"/>
        <end position="450"/>
    </location>
</feature>
<dbReference type="SMART" id="SM00091">
    <property type="entry name" value="PAS"/>
    <property type="match status" value="1"/>
</dbReference>
<evidence type="ECO:0000256" key="13">
    <source>
        <dbReference type="SAM" id="Phobius"/>
    </source>
</evidence>
<dbReference type="SUPFAM" id="SSF47384">
    <property type="entry name" value="Homodimeric domain of signal transducing histidine kinase"/>
    <property type="match status" value="1"/>
</dbReference>
<dbReference type="NCBIfam" id="TIGR00229">
    <property type="entry name" value="sensory_box"/>
    <property type="match status" value="1"/>
</dbReference>
<dbReference type="PANTHER" id="PTHR43065">
    <property type="entry name" value="SENSOR HISTIDINE KINASE"/>
    <property type="match status" value="1"/>
</dbReference>
<feature type="domain" description="PAC" evidence="16">
    <location>
        <begin position="454"/>
        <end position="506"/>
    </location>
</feature>
<dbReference type="CDD" id="cd12914">
    <property type="entry name" value="PDC1_DGC_like"/>
    <property type="match status" value="1"/>
</dbReference>
<dbReference type="EMBL" id="FONX01000002">
    <property type="protein sequence ID" value="SFE50249.1"/>
    <property type="molecule type" value="Genomic_DNA"/>
</dbReference>
<feature type="transmembrane region" description="Helical" evidence="13">
    <location>
        <begin position="36"/>
        <end position="54"/>
    </location>
</feature>
<dbReference type="InterPro" id="IPR013767">
    <property type="entry name" value="PAS_fold"/>
</dbReference>
<keyword evidence="11 13" id="KW-1133">Transmembrane helix</keyword>
<dbReference type="InterPro" id="IPR005467">
    <property type="entry name" value="His_kinase_dom"/>
</dbReference>
<dbReference type="InterPro" id="IPR000700">
    <property type="entry name" value="PAS-assoc_C"/>
</dbReference>
<protein>
    <recommendedName>
        <fullName evidence="3">histidine kinase</fullName>
        <ecNumber evidence="3">2.7.13.3</ecNumber>
    </recommendedName>
</protein>
<dbReference type="GO" id="GO:0000155">
    <property type="term" value="F:phosphorelay sensor kinase activity"/>
    <property type="evidence" value="ECO:0007669"/>
    <property type="project" value="InterPro"/>
</dbReference>
<evidence type="ECO:0000256" key="4">
    <source>
        <dbReference type="ARBA" id="ARBA00022475"/>
    </source>
</evidence>
<dbReference type="RefSeq" id="WP_092937931.1">
    <property type="nucleotide sequence ID" value="NZ_FONX01000002.1"/>
</dbReference>
<dbReference type="SUPFAM" id="SSF103190">
    <property type="entry name" value="Sensory domain-like"/>
    <property type="match status" value="1"/>
</dbReference>
<dbReference type="Pfam" id="PF00989">
    <property type="entry name" value="PAS"/>
    <property type="match status" value="1"/>
</dbReference>
<keyword evidence="12" id="KW-0902">Two-component regulatory system</keyword>
<dbReference type="SMART" id="SM00387">
    <property type="entry name" value="HATPase_c"/>
    <property type="match status" value="1"/>
</dbReference>
<dbReference type="PRINTS" id="PR00344">
    <property type="entry name" value="BCTRLSENSOR"/>
</dbReference>
<evidence type="ECO:0000259" key="16">
    <source>
        <dbReference type="PROSITE" id="PS50113"/>
    </source>
</evidence>